<sequence length="196" mass="22562">MQSVFGFLISTYGNEYGEINMWKQTHVTNQNVLRAIEGLYKISTLRTNIPLNINLDSEKVASVASLCMELMVEEDFILMDSIFNNKTTTRKPLNGHTNTFEIMIFLLVQNVVDKLELNGTMLEKFREAFEKKFIFTSYSAKIIHIMRNGSVLRLSLPEYLYLGFYAFASQKGSESDFETKVKCLIKNAGDRKKVHF</sequence>
<organism evidence="1 2">
    <name type="scientific">Nosema granulosis</name>
    <dbReference type="NCBI Taxonomy" id="83296"/>
    <lineage>
        <taxon>Eukaryota</taxon>
        <taxon>Fungi</taxon>
        <taxon>Fungi incertae sedis</taxon>
        <taxon>Microsporidia</taxon>
        <taxon>Nosematidae</taxon>
        <taxon>Nosema</taxon>
    </lineage>
</organism>
<dbReference type="Proteomes" id="UP000740883">
    <property type="component" value="Unassembled WGS sequence"/>
</dbReference>
<dbReference type="EMBL" id="SBJO01000012">
    <property type="protein sequence ID" value="KAF9764676.1"/>
    <property type="molecule type" value="Genomic_DNA"/>
</dbReference>
<reference evidence="1 2" key="1">
    <citation type="journal article" date="2020" name="Genome Biol. Evol.">
        <title>Comparative genomics of strictly vertically transmitted, feminizing microsporidia endosymbionts of amphipod crustaceans.</title>
        <authorList>
            <person name="Cormier A."/>
            <person name="Chebbi M.A."/>
            <person name="Giraud I."/>
            <person name="Wattier R."/>
            <person name="Teixeira M."/>
            <person name="Gilbert C."/>
            <person name="Rigaud T."/>
            <person name="Cordaux R."/>
        </authorList>
    </citation>
    <scope>NUCLEOTIDE SEQUENCE [LARGE SCALE GENOMIC DNA]</scope>
    <source>
        <strain evidence="1 2">Ou3-Ou53</strain>
    </source>
</reference>
<dbReference type="AlphaFoldDB" id="A0A9P6KZM7"/>
<accession>A0A9P6KZM7</accession>
<evidence type="ECO:0000313" key="2">
    <source>
        <dbReference type="Proteomes" id="UP000740883"/>
    </source>
</evidence>
<keyword evidence="2" id="KW-1185">Reference proteome</keyword>
<evidence type="ECO:0000313" key="1">
    <source>
        <dbReference type="EMBL" id="KAF9764676.1"/>
    </source>
</evidence>
<comment type="caution">
    <text evidence="1">The sequence shown here is derived from an EMBL/GenBank/DDBJ whole genome shotgun (WGS) entry which is preliminary data.</text>
</comment>
<name>A0A9P6KZM7_9MICR</name>
<protein>
    <submittedName>
        <fullName evidence="1">Uncharacterized protein</fullName>
    </submittedName>
</protein>
<proteinExistence type="predicted"/>
<gene>
    <name evidence="1" type="ORF">NGRA_0364</name>
</gene>